<dbReference type="HOGENOM" id="CLU_091419_0_0_1"/>
<accession>A0A060S8J8</accession>
<evidence type="ECO:0008006" key="4">
    <source>
        <dbReference type="Google" id="ProtNLM"/>
    </source>
</evidence>
<dbReference type="EMBL" id="CCBP010000086">
    <property type="protein sequence ID" value="CDO70576.1"/>
    <property type="molecule type" value="Genomic_DNA"/>
</dbReference>
<keyword evidence="3" id="KW-1185">Reference proteome</keyword>
<dbReference type="STRING" id="5643.A0A060S8J8"/>
<feature type="compositionally biased region" description="Basic and acidic residues" evidence="1">
    <location>
        <begin position="81"/>
        <end position="194"/>
    </location>
</feature>
<reference evidence="2" key="1">
    <citation type="submission" date="2014-01" db="EMBL/GenBank/DDBJ databases">
        <title>The genome of the white-rot fungus Pycnoporus cinnabarinus: a basidiomycete model with a versatile arsenal for lignocellulosic biomass breakdown.</title>
        <authorList>
            <person name="Levasseur A."/>
            <person name="Lomascolo A."/>
            <person name="Ruiz-Duenas F.J."/>
            <person name="Uzan E."/>
            <person name="Piumi F."/>
            <person name="Kues U."/>
            <person name="Ram A.F.J."/>
            <person name="Murat C."/>
            <person name="Haon M."/>
            <person name="Benoit I."/>
            <person name="Arfi Y."/>
            <person name="Chevret D."/>
            <person name="Drula E."/>
            <person name="Kwon M.J."/>
            <person name="Gouret P."/>
            <person name="Lesage-Meessen L."/>
            <person name="Lombard V."/>
            <person name="Mariette J."/>
            <person name="Noirot C."/>
            <person name="Park J."/>
            <person name="Patyshakuliyeva A."/>
            <person name="Wieneger R.A.B."/>
            <person name="Wosten H.A.B."/>
            <person name="Martin F."/>
            <person name="Coutinho P.M."/>
            <person name="de Vries R."/>
            <person name="Martinez A.T."/>
            <person name="Klopp C."/>
            <person name="Pontarotti P."/>
            <person name="Henrissat B."/>
            <person name="Record E."/>
        </authorList>
    </citation>
    <scope>NUCLEOTIDE SEQUENCE [LARGE SCALE GENOMIC DNA]</scope>
    <source>
        <strain evidence="2">BRFM137</strain>
    </source>
</reference>
<feature type="compositionally biased region" description="Basic and acidic residues" evidence="1">
    <location>
        <begin position="49"/>
        <end position="60"/>
    </location>
</feature>
<dbReference type="AlphaFoldDB" id="A0A060S8J8"/>
<feature type="compositionally biased region" description="Basic and acidic residues" evidence="1">
    <location>
        <begin position="20"/>
        <end position="38"/>
    </location>
</feature>
<organism evidence="2 3">
    <name type="scientific">Pycnoporus cinnabarinus</name>
    <name type="common">Cinnabar-red polypore</name>
    <name type="synonym">Trametes cinnabarina</name>
    <dbReference type="NCBI Taxonomy" id="5643"/>
    <lineage>
        <taxon>Eukaryota</taxon>
        <taxon>Fungi</taxon>
        <taxon>Dikarya</taxon>
        <taxon>Basidiomycota</taxon>
        <taxon>Agaricomycotina</taxon>
        <taxon>Agaricomycetes</taxon>
        <taxon>Polyporales</taxon>
        <taxon>Polyporaceae</taxon>
        <taxon>Trametes</taxon>
    </lineage>
</organism>
<dbReference type="Proteomes" id="UP000029665">
    <property type="component" value="Unassembled WGS sequence"/>
</dbReference>
<protein>
    <recommendedName>
        <fullName evidence="4">Casein kinase substrate phosphoprotein PP28 domain-containing protein</fullName>
    </recommendedName>
</protein>
<name>A0A060S8J8_PYCCI</name>
<evidence type="ECO:0000256" key="1">
    <source>
        <dbReference type="SAM" id="MobiDB-lite"/>
    </source>
</evidence>
<comment type="caution">
    <text evidence="2">The sequence shown here is derived from an EMBL/GenBank/DDBJ whole genome shotgun (WGS) entry which is preliminary data.</text>
</comment>
<dbReference type="OMA" id="IQSREWD"/>
<evidence type="ECO:0000313" key="3">
    <source>
        <dbReference type="Proteomes" id="UP000029665"/>
    </source>
</evidence>
<feature type="compositionally biased region" description="Polar residues" evidence="1">
    <location>
        <begin position="1"/>
        <end position="15"/>
    </location>
</feature>
<feature type="compositionally biased region" description="Low complexity" evidence="1">
    <location>
        <begin position="231"/>
        <end position="243"/>
    </location>
</feature>
<proteinExistence type="predicted"/>
<sequence length="253" mass="27197">MSDTQSADQTASNSLGLDLEALKIKDGPDAKASTDAKDVPPPAEGASKPADEASEAKQGDAEQSSEAGKKEPKKKPYVNPDRVKTGGAQRDKLSEEELAQRMARIREQNEKIKQRRLDVQADEEEYKKTQAAERAKLAKMKKVQENVDKAREQNARRKMEKIQGREWDSGKPTRDWKQPKKAGEETTEDGEKKPNQSIGIRGAVRGGGRGGGRGRGRGGGITSPTIEKTEAPAASAPSAADPSKPVEAVAASS</sequence>
<gene>
    <name evidence="2" type="ORF">BN946_scf184636.g8</name>
</gene>
<feature type="region of interest" description="Disordered" evidence="1">
    <location>
        <begin position="1"/>
        <end position="253"/>
    </location>
</feature>
<dbReference type="OrthoDB" id="2402960at2759"/>
<feature type="compositionally biased region" description="Gly residues" evidence="1">
    <location>
        <begin position="204"/>
        <end position="221"/>
    </location>
</feature>
<evidence type="ECO:0000313" key="2">
    <source>
        <dbReference type="EMBL" id="CDO70576.1"/>
    </source>
</evidence>